<dbReference type="GO" id="GO:0005524">
    <property type="term" value="F:ATP binding"/>
    <property type="evidence" value="ECO:0007669"/>
    <property type="project" value="UniProtKB-KW"/>
</dbReference>
<evidence type="ECO:0000259" key="6">
    <source>
        <dbReference type="PROSITE" id="PS51194"/>
    </source>
</evidence>
<dbReference type="InterPro" id="IPR041082">
    <property type="entry name" value="Suv3_C_1"/>
</dbReference>
<evidence type="ECO:0000256" key="2">
    <source>
        <dbReference type="ARBA" id="ARBA00022801"/>
    </source>
</evidence>
<dbReference type="InterPro" id="IPR050699">
    <property type="entry name" value="RNA-DNA_Helicase"/>
</dbReference>
<dbReference type="SMART" id="SM00490">
    <property type="entry name" value="HELICc"/>
    <property type="match status" value="1"/>
</dbReference>
<dbReference type="Pfam" id="PF22527">
    <property type="entry name" value="DEXQc_Suv3"/>
    <property type="match status" value="1"/>
</dbReference>
<keyword evidence="2" id="KW-0378">Hydrolase</keyword>
<dbReference type="AlphaFoldDB" id="A0A914DMR1"/>
<dbReference type="PROSITE" id="PS51194">
    <property type="entry name" value="HELICASE_CTER"/>
    <property type="match status" value="1"/>
</dbReference>
<organism evidence="7 8">
    <name type="scientific">Acrobeloides nanus</name>
    <dbReference type="NCBI Taxonomy" id="290746"/>
    <lineage>
        <taxon>Eukaryota</taxon>
        <taxon>Metazoa</taxon>
        <taxon>Ecdysozoa</taxon>
        <taxon>Nematoda</taxon>
        <taxon>Chromadorea</taxon>
        <taxon>Rhabditida</taxon>
        <taxon>Tylenchina</taxon>
        <taxon>Cephalobomorpha</taxon>
        <taxon>Cephaloboidea</taxon>
        <taxon>Cephalobidae</taxon>
        <taxon>Acrobeloides</taxon>
    </lineage>
</organism>
<dbReference type="Gene3D" id="1.20.272.40">
    <property type="match status" value="1"/>
</dbReference>
<evidence type="ECO:0000256" key="4">
    <source>
        <dbReference type="ARBA" id="ARBA00022840"/>
    </source>
</evidence>
<evidence type="ECO:0000313" key="7">
    <source>
        <dbReference type="Proteomes" id="UP000887540"/>
    </source>
</evidence>
<dbReference type="Gene3D" id="3.40.50.300">
    <property type="entry name" value="P-loop containing nucleotide triphosphate hydrolases"/>
    <property type="match status" value="2"/>
</dbReference>
<dbReference type="PANTHER" id="PTHR12131">
    <property type="entry name" value="ATP-DEPENDENT RNA AND DNA HELICASE"/>
    <property type="match status" value="1"/>
</dbReference>
<dbReference type="Gene3D" id="1.20.58.1080">
    <property type="match status" value="1"/>
</dbReference>
<keyword evidence="3" id="KW-0347">Helicase</keyword>
<dbReference type="CDD" id="cd18805">
    <property type="entry name" value="SF2_C_suv3"/>
    <property type="match status" value="1"/>
</dbReference>
<evidence type="ECO:0000256" key="3">
    <source>
        <dbReference type="ARBA" id="ARBA00022806"/>
    </source>
</evidence>
<dbReference type="GO" id="GO:0045025">
    <property type="term" value="C:mitochondrial degradosome"/>
    <property type="evidence" value="ECO:0007669"/>
    <property type="project" value="TreeGrafter"/>
</dbReference>
<dbReference type="PANTHER" id="PTHR12131:SF1">
    <property type="entry name" value="ATP-DEPENDENT RNA HELICASE SUPV3L1, MITOCHONDRIAL-RELATED"/>
    <property type="match status" value="1"/>
</dbReference>
<sequence>MNAEEHRCDLLTGEDRKFAIDSSTPSNHLSCTVEMLRVDKKVEVVVIDEIQMLRDDNRGWAWTRALLGAAADEIHLCGEKSAVPIVRRLLSTIGEDVNVQEYERKSKLVLSTHSLRDVGNVQPGDCIVAFSKRKIYEIARNLEKKGVQCAMIYGDLPPDTKLLQSESFNNPKNPIKVLVATDAIGMGLNLNISRIIFDSLKRPISKNWLTAAHVKQIAGRAGRFSSQYSKGEVLTLHDVDMPILNRLLQERIPDIQQAGIAPTADMLETFSFYLPKATFVELLSIFQSVCQLSNDFFLSQFDQVMERAKLIDDIPLPLNIRYIFCKVPFDTTTNRQACSVFTKMARLFSQGRLITWDWLQYNIHLPSSPPRIMQDFGAYEQVYGVLDCYLWLSMRFDEFCDSEKVREEQNKLAYMINEGIKFVLTREKVGEEFDSNFTEKISISTEKMSPLEIKNAVLSMKKRRCANK</sequence>
<dbReference type="GO" id="GO:0003724">
    <property type="term" value="F:RNA helicase activity"/>
    <property type="evidence" value="ECO:0007669"/>
    <property type="project" value="UniProtKB-EC"/>
</dbReference>
<proteinExistence type="predicted"/>
<dbReference type="Proteomes" id="UP000887540">
    <property type="component" value="Unplaced"/>
</dbReference>
<dbReference type="Pfam" id="PF18147">
    <property type="entry name" value="Suv3_C_1"/>
    <property type="match status" value="1"/>
</dbReference>
<dbReference type="GO" id="GO:0000965">
    <property type="term" value="P:mitochondrial RNA 3'-end processing"/>
    <property type="evidence" value="ECO:0007669"/>
    <property type="project" value="TreeGrafter"/>
</dbReference>
<keyword evidence="1" id="KW-0547">Nucleotide-binding</keyword>
<dbReference type="SUPFAM" id="SSF52540">
    <property type="entry name" value="P-loop containing nucleoside triphosphate hydrolases"/>
    <property type="match status" value="1"/>
</dbReference>
<evidence type="ECO:0000313" key="8">
    <source>
        <dbReference type="WBParaSite" id="ACRNAN_scaffold327.g22383.t1"/>
    </source>
</evidence>
<dbReference type="GO" id="GO:0016787">
    <property type="term" value="F:hydrolase activity"/>
    <property type="evidence" value="ECO:0007669"/>
    <property type="project" value="UniProtKB-KW"/>
</dbReference>
<feature type="domain" description="Helicase C-terminal" evidence="6">
    <location>
        <begin position="114"/>
        <end position="271"/>
    </location>
</feature>
<dbReference type="InterPro" id="IPR027417">
    <property type="entry name" value="P-loop_NTPase"/>
</dbReference>
<evidence type="ECO:0000256" key="1">
    <source>
        <dbReference type="ARBA" id="ARBA00022741"/>
    </source>
</evidence>
<reference evidence="8" key="1">
    <citation type="submission" date="2022-11" db="UniProtKB">
        <authorList>
            <consortium name="WormBaseParasite"/>
        </authorList>
    </citation>
    <scope>IDENTIFICATION</scope>
</reference>
<keyword evidence="4" id="KW-0067">ATP-binding</keyword>
<evidence type="ECO:0000256" key="5">
    <source>
        <dbReference type="ARBA" id="ARBA00047984"/>
    </source>
</evidence>
<keyword evidence="7" id="KW-1185">Reference proteome</keyword>
<dbReference type="InterPro" id="IPR055206">
    <property type="entry name" value="DEXQc_SUV3"/>
</dbReference>
<protein>
    <submittedName>
        <fullName evidence="8">Helicase C-terminal domain-containing protein</fullName>
    </submittedName>
</protein>
<dbReference type="WBParaSite" id="ACRNAN_scaffold327.g22383.t1">
    <property type="protein sequence ID" value="ACRNAN_scaffold327.g22383.t1"/>
    <property type="gene ID" value="ACRNAN_scaffold327.g22383"/>
</dbReference>
<comment type="catalytic activity">
    <reaction evidence="5">
        <text>ATP + H2O = ADP + phosphate + H(+)</text>
        <dbReference type="Rhea" id="RHEA:13065"/>
        <dbReference type="ChEBI" id="CHEBI:15377"/>
        <dbReference type="ChEBI" id="CHEBI:15378"/>
        <dbReference type="ChEBI" id="CHEBI:30616"/>
        <dbReference type="ChEBI" id="CHEBI:43474"/>
        <dbReference type="ChEBI" id="CHEBI:456216"/>
        <dbReference type="EC" id="3.6.4.13"/>
    </reaction>
</comment>
<dbReference type="InterPro" id="IPR022192">
    <property type="entry name" value="SUV3_C"/>
</dbReference>
<dbReference type="Pfam" id="PF00271">
    <property type="entry name" value="Helicase_C"/>
    <property type="match status" value="1"/>
</dbReference>
<dbReference type="InterPro" id="IPR001650">
    <property type="entry name" value="Helicase_C-like"/>
</dbReference>
<name>A0A914DMR1_9BILA</name>
<dbReference type="Pfam" id="PF12513">
    <property type="entry name" value="SUV3_C"/>
    <property type="match status" value="1"/>
</dbReference>
<accession>A0A914DMR1</accession>